<reference evidence="1 4" key="1">
    <citation type="submission" date="2016-08" db="EMBL/GenBank/DDBJ databases">
        <title>Candidatus Dactylopiibacterium carminicum genome sequence.</title>
        <authorList>
            <person name="Ramirez-Puebla S.T."/>
            <person name="Ormeno-Orrillo E."/>
            <person name="Vera-Ponce De Leon A."/>
            <person name="Luis L."/>
            <person name="Sanchez-Flores A."/>
            <person name="Monica R."/>
            <person name="Martinez-Romero E."/>
        </authorList>
    </citation>
    <scope>NUCLEOTIDE SEQUENCE [LARGE SCALE GENOMIC DNA]</scope>
    <source>
        <strain evidence="1">END1</strain>
    </source>
</reference>
<dbReference type="InterPro" id="IPR029033">
    <property type="entry name" value="His_PPase_superfam"/>
</dbReference>
<proteinExistence type="predicted"/>
<dbReference type="SUPFAM" id="SSF53254">
    <property type="entry name" value="Phosphoglycerate mutase-like"/>
    <property type="match status" value="1"/>
</dbReference>
<dbReference type="Gene3D" id="3.40.50.1240">
    <property type="entry name" value="Phosphoglycerate mutase-like"/>
    <property type="match status" value="1"/>
</dbReference>
<dbReference type="EMBL" id="NMRN01000080">
    <property type="protein sequence ID" value="PAS91498.1"/>
    <property type="molecule type" value="Genomic_DNA"/>
</dbReference>
<accession>A0A272EN00</accession>
<sequence length="194" mass="21335">MRTRRLSGAVRWLGSHLSAPTLYLVRHPPVAVPSGFCYGRSDVPLAAPVAPIAADLLTRLPPEFRVLSSPLSRCLQLAQALGDAQVDADLMEIDFGRWEMRHWDTIGREALDAWAAAPLDYREHGGESVRQMAARTQAALQRARAEATLPLVIVSHAGPLRAMTGLLRDLPATEWLQWPVAHAPALQEFPADIR</sequence>
<dbReference type="CDD" id="cd07067">
    <property type="entry name" value="HP_PGM_like"/>
    <property type="match status" value="1"/>
</dbReference>
<evidence type="ECO:0000313" key="3">
    <source>
        <dbReference type="Proteomes" id="UP000216107"/>
    </source>
</evidence>
<evidence type="ECO:0000313" key="2">
    <source>
        <dbReference type="EMBL" id="PAS91498.1"/>
    </source>
</evidence>
<keyword evidence="4" id="KW-1185">Reference proteome</keyword>
<dbReference type="SMART" id="SM00855">
    <property type="entry name" value="PGAM"/>
    <property type="match status" value="1"/>
</dbReference>
<dbReference type="Proteomes" id="UP000623509">
    <property type="component" value="Unassembled WGS sequence"/>
</dbReference>
<dbReference type="PANTHER" id="PTHR48100:SF1">
    <property type="entry name" value="HISTIDINE PHOSPHATASE FAMILY PROTEIN-RELATED"/>
    <property type="match status" value="1"/>
</dbReference>
<gene>
    <name evidence="1" type="ORF">BGI27_16075</name>
    <name evidence="2" type="ORF">CGU29_16165</name>
</gene>
<protein>
    <submittedName>
        <fullName evidence="2">Phosphoglycerate mutase</fullName>
    </submittedName>
</protein>
<organism evidence="2 3">
    <name type="scientific">Candidatus Dactylopiibacterium carminicum</name>
    <dbReference type="NCBI Taxonomy" id="857335"/>
    <lineage>
        <taxon>Bacteria</taxon>
        <taxon>Pseudomonadati</taxon>
        <taxon>Pseudomonadota</taxon>
        <taxon>Betaproteobacteria</taxon>
        <taxon>Rhodocyclales</taxon>
        <taxon>Rhodocyclaceae</taxon>
        <taxon>Candidatus Dactylopiibacterium</taxon>
    </lineage>
</organism>
<evidence type="ECO:0000313" key="4">
    <source>
        <dbReference type="Proteomes" id="UP000623509"/>
    </source>
</evidence>
<reference evidence="2 3" key="2">
    <citation type="submission" date="2017-07" db="EMBL/GenBank/DDBJ databases">
        <title>Candidatus Dactylopiibacterium carminicum, a nitrogen-fixing symbiont of the cochineal insect Dactylopius coccus and Dactylopius opuntiae (Hemiptera: Coccoidea: Dactylopiidae).</title>
        <authorList>
            <person name="Vera A."/>
        </authorList>
    </citation>
    <scope>NUCLEOTIDE SEQUENCE [LARGE SCALE GENOMIC DNA]</scope>
    <source>
        <strain evidence="2 3">NFDCM</strain>
    </source>
</reference>
<dbReference type="EMBL" id="MDUX01000077">
    <property type="protein sequence ID" value="KAF7597913.1"/>
    <property type="molecule type" value="Genomic_DNA"/>
</dbReference>
<dbReference type="InterPro" id="IPR050275">
    <property type="entry name" value="PGM_Phosphatase"/>
</dbReference>
<comment type="caution">
    <text evidence="2">The sequence shown here is derived from an EMBL/GenBank/DDBJ whole genome shotgun (WGS) entry which is preliminary data.</text>
</comment>
<evidence type="ECO:0000313" key="1">
    <source>
        <dbReference type="EMBL" id="KAF7597913.1"/>
    </source>
</evidence>
<name>A0A272EN00_9RHOO</name>
<dbReference type="InterPro" id="IPR013078">
    <property type="entry name" value="His_Pase_superF_clade-1"/>
</dbReference>
<dbReference type="Pfam" id="PF00300">
    <property type="entry name" value="His_Phos_1"/>
    <property type="match status" value="1"/>
</dbReference>
<dbReference type="GO" id="GO:0016791">
    <property type="term" value="F:phosphatase activity"/>
    <property type="evidence" value="ECO:0007669"/>
    <property type="project" value="TreeGrafter"/>
</dbReference>
<dbReference type="Proteomes" id="UP000216107">
    <property type="component" value="Unassembled WGS sequence"/>
</dbReference>
<dbReference type="AlphaFoldDB" id="A0A272EN00"/>
<dbReference type="GO" id="GO:0005737">
    <property type="term" value="C:cytoplasm"/>
    <property type="evidence" value="ECO:0007669"/>
    <property type="project" value="TreeGrafter"/>
</dbReference>
<dbReference type="PANTHER" id="PTHR48100">
    <property type="entry name" value="BROAD-SPECIFICITY PHOSPHATASE YOR283W-RELATED"/>
    <property type="match status" value="1"/>
</dbReference>